<comment type="caution">
    <text evidence="10">The sequence shown here is derived from an EMBL/GenBank/DDBJ whole genome shotgun (WGS) entry which is preliminary data.</text>
</comment>
<keyword evidence="3 7" id="KW-0274">FAD</keyword>
<dbReference type="EMBL" id="RAHG01000002">
    <property type="protein sequence ID" value="RJT15077.1"/>
    <property type="molecule type" value="Genomic_DNA"/>
</dbReference>
<dbReference type="NCBIfam" id="NF007614">
    <property type="entry name" value="PRK10262.1"/>
    <property type="match status" value="1"/>
</dbReference>
<sequence length="322" mass="34305">MSTVKHSKLLILGSGPAGYTAAVYAARANLNPVLITGVEKGGQLTTTTEVENWPGDPEGLTGPALMDRMHEHATKFNTEIIFDHINKVDLQNRPFRLTGDSGEYTCDALIIATGASARYIGLPSEEAFKGRGVSACATCDGFFYRNQKVAVVGGGNTAVEEALYLANIASEVHLIHRRDSFRAEKILVDRLNDKVASGNIVLHTHKTLNEVLGDQMGVTGASLMDVRTDEKSQVDVAGVFIAIGHSPNTGIFEGQLELKDGYIKVQSGSHGNATQTSIPGVFAAGDVMDHIYRQAITSAGTGCMAALDAERYLDGLSQAPDL</sequence>
<dbReference type="InterPro" id="IPR050097">
    <property type="entry name" value="Ferredoxin-NADP_redctase_2"/>
</dbReference>
<dbReference type="PANTHER" id="PTHR48105">
    <property type="entry name" value="THIOREDOXIN REDUCTASE 1-RELATED-RELATED"/>
    <property type="match status" value="1"/>
</dbReference>
<evidence type="ECO:0000256" key="4">
    <source>
        <dbReference type="ARBA" id="ARBA00023002"/>
    </source>
</evidence>
<gene>
    <name evidence="10" type="ORF">D5396_06370</name>
</gene>
<evidence type="ECO:0000256" key="7">
    <source>
        <dbReference type="RuleBase" id="RU003880"/>
    </source>
</evidence>
<dbReference type="InterPro" id="IPR036188">
    <property type="entry name" value="FAD/NAD-bd_sf"/>
</dbReference>
<comment type="subunit">
    <text evidence="7">Homodimer.</text>
</comment>
<dbReference type="NCBIfam" id="TIGR01292">
    <property type="entry name" value="TRX_reduct"/>
    <property type="match status" value="1"/>
</dbReference>
<dbReference type="InterPro" id="IPR008255">
    <property type="entry name" value="Pyr_nucl-diS_OxRdtase_2_AS"/>
</dbReference>
<name>A0ABX9P6A3_9GAMM</name>
<comment type="catalytic activity">
    <reaction evidence="7">
        <text>[thioredoxin]-dithiol + NADP(+) = [thioredoxin]-disulfide + NADPH + H(+)</text>
        <dbReference type="Rhea" id="RHEA:20345"/>
        <dbReference type="Rhea" id="RHEA-COMP:10698"/>
        <dbReference type="Rhea" id="RHEA-COMP:10700"/>
        <dbReference type="ChEBI" id="CHEBI:15378"/>
        <dbReference type="ChEBI" id="CHEBI:29950"/>
        <dbReference type="ChEBI" id="CHEBI:50058"/>
        <dbReference type="ChEBI" id="CHEBI:57783"/>
        <dbReference type="ChEBI" id="CHEBI:58349"/>
        <dbReference type="EC" id="1.8.1.9"/>
    </reaction>
</comment>
<feature type="domain" description="FAD/NAD(P)-binding" evidence="9">
    <location>
        <begin position="8"/>
        <end position="301"/>
    </location>
</feature>
<evidence type="ECO:0000259" key="9">
    <source>
        <dbReference type="Pfam" id="PF07992"/>
    </source>
</evidence>
<dbReference type="Gene3D" id="3.50.50.60">
    <property type="entry name" value="FAD/NAD(P)-binding domain"/>
    <property type="match status" value="2"/>
</dbReference>
<accession>A0ABX9P6A3</accession>
<reference evidence="10 11" key="1">
    <citation type="submission" date="2018-09" db="EMBL/GenBank/DDBJ databases">
        <authorList>
            <person name="Le Fleche-Mateos A."/>
        </authorList>
    </citation>
    <scope>NUCLEOTIDE SEQUENCE [LARGE SCALE GENOMIC DNA]</scope>
    <source>
        <strain evidence="10 11">DSM 30078</strain>
    </source>
</reference>
<dbReference type="PRINTS" id="PR00469">
    <property type="entry name" value="PNDRDTASEII"/>
</dbReference>
<dbReference type="PRINTS" id="PR00368">
    <property type="entry name" value="FADPNR"/>
</dbReference>
<dbReference type="Pfam" id="PF07992">
    <property type="entry name" value="Pyr_redox_2"/>
    <property type="match status" value="1"/>
</dbReference>
<organism evidence="10 11">
    <name type="scientific">Rahnella inusitata</name>
    <dbReference type="NCBI Taxonomy" id="58169"/>
    <lineage>
        <taxon>Bacteria</taxon>
        <taxon>Pseudomonadati</taxon>
        <taxon>Pseudomonadota</taxon>
        <taxon>Gammaproteobacteria</taxon>
        <taxon>Enterobacterales</taxon>
        <taxon>Yersiniaceae</taxon>
        <taxon>Rahnella</taxon>
    </lineage>
</organism>
<dbReference type="RefSeq" id="WP_112166392.1">
    <property type="nucleotide sequence ID" value="NZ_JYDE01000015.1"/>
</dbReference>
<evidence type="ECO:0000256" key="2">
    <source>
        <dbReference type="ARBA" id="ARBA00022630"/>
    </source>
</evidence>
<evidence type="ECO:0000256" key="1">
    <source>
        <dbReference type="ARBA" id="ARBA00009333"/>
    </source>
</evidence>
<dbReference type="EC" id="1.8.1.9" evidence="7"/>
<dbReference type="Proteomes" id="UP000284119">
    <property type="component" value="Unassembled WGS sequence"/>
</dbReference>
<dbReference type="PROSITE" id="PS00573">
    <property type="entry name" value="PYRIDINE_REDOX_2"/>
    <property type="match status" value="1"/>
</dbReference>
<keyword evidence="11" id="KW-1185">Reference proteome</keyword>
<keyword evidence="6 7" id="KW-0676">Redox-active center</keyword>
<keyword evidence="2 7" id="KW-0285">Flavoprotein</keyword>
<keyword evidence="4 7" id="KW-0560">Oxidoreductase</keyword>
<dbReference type="InterPro" id="IPR023753">
    <property type="entry name" value="FAD/NAD-binding_dom"/>
</dbReference>
<protein>
    <recommendedName>
        <fullName evidence="7">Thioredoxin reductase</fullName>
        <ecNumber evidence="7">1.8.1.9</ecNumber>
    </recommendedName>
</protein>
<evidence type="ECO:0000313" key="11">
    <source>
        <dbReference type="Proteomes" id="UP000284119"/>
    </source>
</evidence>
<evidence type="ECO:0000256" key="8">
    <source>
        <dbReference type="RuleBase" id="RU003881"/>
    </source>
</evidence>
<keyword evidence="5" id="KW-1015">Disulfide bond</keyword>
<comment type="similarity">
    <text evidence="1 7">Belongs to the class-II pyridine nucleotide-disulfide oxidoreductase family.</text>
</comment>
<evidence type="ECO:0000313" key="10">
    <source>
        <dbReference type="EMBL" id="RJT15077.1"/>
    </source>
</evidence>
<proteinExistence type="inferred from homology"/>
<keyword evidence="8" id="KW-0521">NADP</keyword>
<evidence type="ECO:0000256" key="6">
    <source>
        <dbReference type="ARBA" id="ARBA00023284"/>
    </source>
</evidence>
<dbReference type="SUPFAM" id="SSF51905">
    <property type="entry name" value="FAD/NAD(P)-binding domain"/>
    <property type="match status" value="1"/>
</dbReference>
<comment type="cofactor">
    <cofactor evidence="8">
        <name>FAD</name>
        <dbReference type="ChEBI" id="CHEBI:57692"/>
    </cofactor>
    <text evidence="8">Binds 1 FAD per subunit.</text>
</comment>
<dbReference type="GO" id="GO:0004791">
    <property type="term" value="F:thioredoxin-disulfide reductase (NADPH) activity"/>
    <property type="evidence" value="ECO:0007669"/>
    <property type="project" value="UniProtKB-EC"/>
</dbReference>
<evidence type="ECO:0000256" key="3">
    <source>
        <dbReference type="ARBA" id="ARBA00022827"/>
    </source>
</evidence>
<dbReference type="InterPro" id="IPR005982">
    <property type="entry name" value="Thioredox_Rdtase"/>
</dbReference>
<evidence type="ECO:0000256" key="5">
    <source>
        <dbReference type="ARBA" id="ARBA00023157"/>
    </source>
</evidence>